<dbReference type="InterPro" id="IPR043502">
    <property type="entry name" value="DNA/RNA_pol_sf"/>
</dbReference>
<dbReference type="SUPFAM" id="SSF56672">
    <property type="entry name" value="DNA/RNA polymerases"/>
    <property type="match status" value="1"/>
</dbReference>
<organism evidence="1 2">
    <name type="scientific">Arctia plantaginis</name>
    <name type="common">Wood tiger moth</name>
    <name type="synonym">Phalaena plantaginis</name>
    <dbReference type="NCBI Taxonomy" id="874455"/>
    <lineage>
        <taxon>Eukaryota</taxon>
        <taxon>Metazoa</taxon>
        <taxon>Ecdysozoa</taxon>
        <taxon>Arthropoda</taxon>
        <taxon>Hexapoda</taxon>
        <taxon>Insecta</taxon>
        <taxon>Pterygota</taxon>
        <taxon>Neoptera</taxon>
        <taxon>Endopterygota</taxon>
        <taxon>Lepidoptera</taxon>
        <taxon>Glossata</taxon>
        <taxon>Ditrysia</taxon>
        <taxon>Noctuoidea</taxon>
        <taxon>Erebidae</taxon>
        <taxon>Arctiinae</taxon>
        <taxon>Arctia</taxon>
    </lineage>
</organism>
<dbReference type="AlphaFoldDB" id="A0A8S1AZQ2"/>
<comment type="caution">
    <text evidence="1">The sequence shown here is derived from an EMBL/GenBank/DDBJ whole genome shotgun (WGS) entry which is preliminary data.</text>
</comment>
<dbReference type="EMBL" id="CADEBD010000442">
    <property type="protein sequence ID" value="CAB3255446.1"/>
    <property type="molecule type" value="Genomic_DNA"/>
</dbReference>
<name>A0A8S1AZQ2_ARCPL</name>
<gene>
    <name evidence="1" type="ORF">APLA_LOCUS15215</name>
</gene>
<evidence type="ECO:0000313" key="2">
    <source>
        <dbReference type="Proteomes" id="UP000494256"/>
    </source>
</evidence>
<protein>
    <recommendedName>
        <fullName evidence="3">Reverse transcriptase</fullName>
    </recommendedName>
</protein>
<evidence type="ECO:0000313" key="1">
    <source>
        <dbReference type="EMBL" id="CAB3255446.1"/>
    </source>
</evidence>
<dbReference type="InterPro" id="IPR043128">
    <property type="entry name" value="Rev_trsase/Diguanyl_cyclase"/>
</dbReference>
<dbReference type="GO" id="GO:0071897">
    <property type="term" value="P:DNA biosynthetic process"/>
    <property type="evidence" value="ECO:0007669"/>
    <property type="project" value="UniProtKB-ARBA"/>
</dbReference>
<sequence length="88" mass="10044">MVGKEYSAAKDEVQGVQRLKEVLSVASEYGLEINWKKANLICSEIEYLGHRIQNGEISPSLEKTDAVMRYPEPRTTKQKKINVMLLTF</sequence>
<dbReference type="OrthoDB" id="1920692at2759"/>
<reference evidence="1 2" key="1">
    <citation type="submission" date="2020-04" db="EMBL/GenBank/DDBJ databases">
        <authorList>
            <person name="Wallbank WR R."/>
            <person name="Pardo Diaz C."/>
            <person name="Kozak K."/>
            <person name="Martin S."/>
            <person name="Jiggins C."/>
            <person name="Moest M."/>
            <person name="Warren A I."/>
            <person name="Byers J.R.P. K."/>
            <person name="Montejo-Kovacevich G."/>
            <person name="Yen C E."/>
        </authorList>
    </citation>
    <scope>NUCLEOTIDE SEQUENCE [LARGE SCALE GENOMIC DNA]</scope>
</reference>
<dbReference type="Gene3D" id="3.30.70.270">
    <property type="match status" value="1"/>
</dbReference>
<evidence type="ECO:0008006" key="3">
    <source>
        <dbReference type="Google" id="ProtNLM"/>
    </source>
</evidence>
<dbReference type="Proteomes" id="UP000494256">
    <property type="component" value="Unassembled WGS sequence"/>
</dbReference>
<accession>A0A8S1AZQ2</accession>
<proteinExistence type="predicted"/>